<dbReference type="AlphaFoldDB" id="A0A9P6QTH9"/>
<feature type="domain" description="FAD-binding PCMH-type" evidence="1">
    <location>
        <begin position="44"/>
        <end position="209"/>
    </location>
</feature>
<dbReference type="InterPro" id="IPR016169">
    <property type="entry name" value="FAD-bd_PCMH_sub2"/>
</dbReference>
<dbReference type="Proteomes" id="UP000823405">
    <property type="component" value="Unassembled WGS sequence"/>
</dbReference>
<dbReference type="PANTHER" id="PTHR43762">
    <property type="entry name" value="L-GULONOLACTONE OXIDASE"/>
    <property type="match status" value="1"/>
</dbReference>
<comment type="caution">
    <text evidence="2">The sequence shown here is derived from an EMBL/GenBank/DDBJ whole genome shotgun (WGS) entry which is preliminary data.</text>
</comment>
<reference evidence="2" key="1">
    <citation type="journal article" date="2020" name="Fungal Divers.">
        <title>Resolving the Mortierellaceae phylogeny through synthesis of multi-gene phylogenetics and phylogenomics.</title>
        <authorList>
            <person name="Vandepol N."/>
            <person name="Liber J."/>
            <person name="Desiro A."/>
            <person name="Na H."/>
            <person name="Kennedy M."/>
            <person name="Barry K."/>
            <person name="Grigoriev I.V."/>
            <person name="Miller A.N."/>
            <person name="O'Donnell K."/>
            <person name="Stajich J.E."/>
            <person name="Bonito G."/>
        </authorList>
    </citation>
    <scope>NUCLEOTIDE SEQUENCE</scope>
    <source>
        <strain evidence="2">NVP60</strain>
    </source>
</reference>
<name>A0A9P6QTH9_9FUNG</name>
<dbReference type="InterPro" id="IPR006094">
    <property type="entry name" value="Oxid_FAD_bind_N"/>
</dbReference>
<keyword evidence="3" id="KW-1185">Reference proteome</keyword>
<dbReference type="GO" id="GO:0071949">
    <property type="term" value="F:FAD binding"/>
    <property type="evidence" value="ECO:0007669"/>
    <property type="project" value="InterPro"/>
</dbReference>
<dbReference type="InterPro" id="IPR036318">
    <property type="entry name" value="FAD-bd_PCMH-like_sf"/>
</dbReference>
<dbReference type="Pfam" id="PF01565">
    <property type="entry name" value="FAD_binding_4"/>
    <property type="match status" value="1"/>
</dbReference>
<dbReference type="InterPro" id="IPR016166">
    <property type="entry name" value="FAD-bd_PCMH"/>
</dbReference>
<evidence type="ECO:0000259" key="1">
    <source>
        <dbReference type="PROSITE" id="PS51387"/>
    </source>
</evidence>
<gene>
    <name evidence="2" type="ORF">BGZ97_003193</name>
</gene>
<dbReference type="SUPFAM" id="SSF56176">
    <property type="entry name" value="FAD-binding/transporter-associated domain-like"/>
    <property type="match status" value="1"/>
</dbReference>
<protein>
    <recommendedName>
        <fullName evidence="1">FAD-binding PCMH-type domain-containing protein</fullName>
    </recommendedName>
</protein>
<dbReference type="OrthoDB" id="610608at2759"/>
<dbReference type="GO" id="GO:0016899">
    <property type="term" value="F:oxidoreductase activity, acting on the CH-OH group of donors, oxygen as acceptor"/>
    <property type="evidence" value="ECO:0007669"/>
    <property type="project" value="InterPro"/>
</dbReference>
<evidence type="ECO:0000313" key="3">
    <source>
        <dbReference type="Proteomes" id="UP000823405"/>
    </source>
</evidence>
<organism evidence="2 3">
    <name type="scientific">Linnemannia gamsii</name>
    <dbReference type="NCBI Taxonomy" id="64522"/>
    <lineage>
        <taxon>Eukaryota</taxon>
        <taxon>Fungi</taxon>
        <taxon>Fungi incertae sedis</taxon>
        <taxon>Mucoromycota</taxon>
        <taxon>Mortierellomycotina</taxon>
        <taxon>Mortierellomycetes</taxon>
        <taxon>Mortierellales</taxon>
        <taxon>Mortierellaceae</taxon>
        <taxon>Linnemannia</taxon>
    </lineage>
</organism>
<dbReference type="Gene3D" id="3.30.43.10">
    <property type="entry name" value="Uridine Diphospho-n-acetylenolpyruvylglucosamine Reductase, domain 2"/>
    <property type="match status" value="1"/>
</dbReference>
<accession>A0A9P6QTH9</accession>
<dbReference type="InterPro" id="IPR016167">
    <property type="entry name" value="FAD-bd_PCMH_sub1"/>
</dbReference>
<evidence type="ECO:0000313" key="2">
    <source>
        <dbReference type="EMBL" id="KAG0300506.1"/>
    </source>
</evidence>
<proteinExistence type="predicted"/>
<dbReference type="PROSITE" id="PS51387">
    <property type="entry name" value="FAD_PCMH"/>
    <property type="match status" value="1"/>
</dbReference>
<dbReference type="PANTHER" id="PTHR43762:SF1">
    <property type="entry name" value="D-ARABINONO-1,4-LACTONE OXIDASE"/>
    <property type="match status" value="1"/>
</dbReference>
<dbReference type="Gene3D" id="3.30.465.10">
    <property type="match status" value="1"/>
</dbReference>
<dbReference type="InterPro" id="IPR010031">
    <property type="entry name" value="FAD_lactone_oxidase-like"/>
</dbReference>
<sequence>MTTMSNDTASQPQEPMIKLGSPMAIVDGVSFSGGDIWTNFGGNQTIQSERLFYPRTLEDLKVIVREARENNKKVRCVGSGHSWSSTAMTPDYMVSVNGMDKIHAPVQSKDGSGWTVTLETGVLVSDLDIFLRSHSPPLALPSNVVPPVHGARLNSRTLSDTITEMTIVNARGEVVTYSEAKDPEAFNAACLNLGLLGIVYTATIKVEPMNVRLRVTDSFPTLASLFQGPLAGNALKARILKNDSTEFLYWPFQHFMKPDQNKNIWVKEWERTNEPAEDMTQYANLPPMVDNPFFSTLQTGSRVMEMPDALHFPIGDGKTTVVDAGCAFKVDPDFNNACEAITELVEKNWEFTTSMAERMGTAIEFRFIKASNKMLSPAFDSDPEAIFCMINVMAASGTPDFEEYSSGIVSNWIHKYNAK</sequence>
<dbReference type="EMBL" id="JAAAIN010001744">
    <property type="protein sequence ID" value="KAG0300506.1"/>
    <property type="molecule type" value="Genomic_DNA"/>
</dbReference>